<organism evidence="2 3">
    <name type="scientific">Caenorhabditis nigoni</name>
    <dbReference type="NCBI Taxonomy" id="1611254"/>
    <lineage>
        <taxon>Eukaryota</taxon>
        <taxon>Metazoa</taxon>
        <taxon>Ecdysozoa</taxon>
        <taxon>Nematoda</taxon>
        <taxon>Chromadorea</taxon>
        <taxon>Rhabditida</taxon>
        <taxon>Rhabditina</taxon>
        <taxon>Rhabditomorpha</taxon>
        <taxon>Rhabditoidea</taxon>
        <taxon>Rhabditidae</taxon>
        <taxon>Peloderinae</taxon>
        <taxon>Caenorhabditis</taxon>
    </lineage>
</organism>
<feature type="region of interest" description="Disordered" evidence="1">
    <location>
        <begin position="27"/>
        <end position="117"/>
    </location>
</feature>
<accession>A0A2G5SCT7</accession>
<feature type="compositionally biased region" description="Polar residues" evidence="1">
    <location>
        <begin position="33"/>
        <end position="47"/>
    </location>
</feature>
<protein>
    <submittedName>
        <fullName evidence="2">Uncharacterized protein</fullName>
    </submittedName>
</protein>
<gene>
    <name evidence="2" type="ORF">B9Z55_028244</name>
</gene>
<evidence type="ECO:0000256" key="1">
    <source>
        <dbReference type="SAM" id="MobiDB-lite"/>
    </source>
</evidence>
<evidence type="ECO:0000313" key="3">
    <source>
        <dbReference type="Proteomes" id="UP000230233"/>
    </source>
</evidence>
<dbReference type="EMBL" id="PDUG01000019">
    <property type="protein sequence ID" value="PIC12733.1"/>
    <property type="molecule type" value="Genomic_DNA"/>
</dbReference>
<sequence>MLDADFIPQTIMEIWFERFDKGSYDLKHKPTSKRPSLNIAGNITSQLPNKEPPQKPKAKKDQPEKNIEKTGKADKEKEKNQADDLINEGPDVLTEPPMIIKREPSVPSNSLKTEPVATVESKPFRIETPPPTSVPLEDAEKIDSKELLNSLRNLVYTLDSRFLEKLQKSIETTLKIIRNRSGFLLKTLGLHSIIPY</sequence>
<reference evidence="3" key="1">
    <citation type="submission" date="2017-10" db="EMBL/GenBank/DDBJ databases">
        <title>Rapid genome shrinkage in a self-fertile nematode reveals novel sperm competition proteins.</title>
        <authorList>
            <person name="Yin D."/>
            <person name="Schwarz E.M."/>
            <person name="Thomas C.G."/>
            <person name="Felde R.L."/>
            <person name="Korf I.F."/>
            <person name="Cutter A.D."/>
            <person name="Schartner C.M."/>
            <person name="Ralston E.J."/>
            <person name="Meyer B.J."/>
            <person name="Haag E.S."/>
        </authorList>
    </citation>
    <scope>NUCLEOTIDE SEQUENCE [LARGE SCALE GENOMIC DNA]</scope>
    <source>
        <strain evidence="3">JU1422</strain>
    </source>
</reference>
<dbReference type="AlphaFoldDB" id="A0A2G5SCT7"/>
<comment type="caution">
    <text evidence="2">The sequence shown here is derived from an EMBL/GenBank/DDBJ whole genome shotgun (WGS) entry which is preliminary data.</text>
</comment>
<keyword evidence="3" id="KW-1185">Reference proteome</keyword>
<proteinExistence type="predicted"/>
<evidence type="ECO:0000313" key="2">
    <source>
        <dbReference type="EMBL" id="PIC12733.1"/>
    </source>
</evidence>
<feature type="compositionally biased region" description="Basic and acidic residues" evidence="1">
    <location>
        <begin position="59"/>
        <end position="82"/>
    </location>
</feature>
<dbReference type="Proteomes" id="UP000230233">
    <property type="component" value="Unassembled WGS sequence"/>
</dbReference>
<name>A0A2G5SCT7_9PELO</name>